<evidence type="ECO:0000256" key="1">
    <source>
        <dbReference type="ARBA" id="ARBA00004141"/>
    </source>
</evidence>
<keyword evidence="7" id="KW-1185">Reference proteome</keyword>
<dbReference type="Gene3D" id="1.20.1250.20">
    <property type="entry name" value="MFS general substrate transporter like domains"/>
    <property type="match status" value="2"/>
</dbReference>
<feature type="transmembrane region" description="Helical" evidence="5">
    <location>
        <begin position="143"/>
        <end position="164"/>
    </location>
</feature>
<protein>
    <recommendedName>
        <fullName evidence="8">MFS transporter</fullName>
    </recommendedName>
</protein>
<feature type="transmembrane region" description="Helical" evidence="5">
    <location>
        <begin position="343"/>
        <end position="361"/>
    </location>
</feature>
<dbReference type="SUPFAM" id="SSF103473">
    <property type="entry name" value="MFS general substrate transporter"/>
    <property type="match status" value="1"/>
</dbReference>
<feature type="transmembrane region" description="Helical" evidence="5">
    <location>
        <begin position="367"/>
        <end position="387"/>
    </location>
</feature>
<evidence type="ECO:0000313" key="6">
    <source>
        <dbReference type="EMBL" id="ORA38151.1"/>
    </source>
</evidence>
<name>A0A1X0B746_9MYCO</name>
<feature type="transmembrane region" description="Helical" evidence="5">
    <location>
        <begin position="220"/>
        <end position="237"/>
    </location>
</feature>
<evidence type="ECO:0000256" key="4">
    <source>
        <dbReference type="ARBA" id="ARBA00023136"/>
    </source>
</evidence>
<evidence type="ECO:0008006" key="8">
    <source>
        <dbReference type="Google" id="ProtNLM"/>
    </source>
</evidence>
<feature type="transmembrane region" description="Helical" evidence="5">
    <location>
        <begin position="286"/>
        <end position="308"/>
    </location>
</feature>
<dbReference type="STRING" id="1927124.BST13_06030"/>
<feature type="transmembrane region" description="Helical" evidence="5">
    <location>
        <begin position="12"/>
        <end position="33"/>
    </location>
</feature>
<reference evidence="6 7" key="1">
    <citation type="submission" date="2017-02" db="EMBL/GenBank/DDBJ databases">
        <title>The new phylogeny of genus Mycobacterium.</title>
        <authorList>
            <person name="Tortoli E."/>
            <person name="Trovato A."/>
            <person name="Cirillo D.M."/>
        </authorList>
    </citation>
    <scope>NUCLEOTIDE SEQUENCE [LARGE SCALE GENOMIC DNA]</scope>
    <source>
        <strain evidence="6 7">RW6</strain>
    </source>
</reference>
<dbReference type="Pfam" id="PF07690">
    <property type="entry name" value="MFS_1"/>
    <property type="match status" value="1"/>
</dbReference>
<dbReference type="PANTHER" id="PTHR23514:SF13">
    <property type="entry name" value="INNER MEMBRANE PROTEIN YBJJ"/>
    <property type="match status" value="1"/>
</dbReference>
<feature type="transmembrane region" description="Helical" evidence="5">
    <location>
        <begin position="102"/>
        <end position="122"/>
    </location>
</feature>
<dbReference type="EMBL" id="MVHF01000004">
    <property type="protein sequence ID" value="ORA38151.1"/>
    <property type="molecule type" value="Genomic_DNA"/>
</dbReference>
<sequence>MTGRLEPRTALARIRIAVSVLFVTYGLAVSSWAVHIPAIQDRTGVSAAMLGTMLLLLGAGALAGMQVAGPLIGRIGAPRLGVVGGLTASAALSVPLTATNPLVLGTGLFIFGVTGGLLDIAMNAHAVYVERVYGRAVMSSFHGAFSIGNVAGAASGTALIALGADPITSALVATLACAALILAASPWLLRGAHAVPGRSESRQPAHDAVPTRALGKLRRVLTLGTLAFLYFVCEGAATDWSGLHARQHLGADGTASAATFAVFVICMTIGRFTADRLTDALGALRLLRAGTILAIAGITVVLVSPYLSLTYVGWAVYGLGLAGCVPLVFSATGSLPGSTPTDLSRVVGMAYVAMLAGPSVIGWATRIVPLSAAMGIPLIALGVCLTMSRAIRQPSSAPPTDVRQRSGSV</sequence>
<feature type="transmembrane region" description="Helical" evidence="5">
    <location>
        <begin position="77"/>
        <end position="96"/>
    </location>
</feature>
<dbReference type="GO" id="GO:0016020">
    <property type="term" value="C:membrane"/>
    <property type="evidence" value="ECO:0007669"/>
    <property type="project" value="UniProtKB-SubCell"/>
</dbReference>
<dbReference type="InterPro" id="IPR036259">
    <property type="entry name" value="MFS_trans_sf"/>
</dbReference>
<proteinExistence type="predicted"/>
<dbReference type="InterPro" id="IPR011701">
    <property type="entry name" value="MFS"/>
</dbReference>
<dbReference type="CDD" id="cd17393">
    <property type="entry name" value="MFS_MosC_like"/>
    <property type="match status" value="1"/>
</dbReference>
<evidence type="ECO:0000313" key="7">
    <source>
        <dbReference type="Proteomes" id="UP000192448"/>
    </source>
</evidence>
<organism evidence="6 7">
    <name type="scientific">Mycobacterium aquaticum</name>
    <dbReference type="NCBI Taxonomy" id="1927124"/>
    <lineage>
        <taxon>Bacteria</taxon>
        <taxon>Bacillati</taxon>
        <taxon>Actinomycetota</taxon>
        <taxon>Actinomycetes</taxon>
        <taxon>Mycobacteriales</taxon>
        <taxon>Mycobacteriaceae</taxon>
        <taxon>Mycobacterium</taxon>
    </lineage>
</organism>
<comment type="caution">
    <text evidence="6">The sequence shown here is derived from an EMBL/GenBank/DDBJ whole genome shotgun (WGS) entry which is preliminary data.</text>
</comment>
<evidence type="ECO:0000256" key="3">
    <source>
        <dbReference type="ARBA" id="ARBA00022989"/>
    </source>
</evidence>
<dbReference type="PANTHER" id="PTHR23514">
    <property type="entry name" value="BYPASS OF STOP CODON PROTEIN 6"/>
    <property type="match status" value="1"/>
</dbReference>
<gene>
    <name evidence="6" type="ORF">BST13_06030</name>
</gene>
<keyword evidence="2 5" id="KW-0812">Transmembrane</keyword>
<feature type="transmembrane region" description="Helical" evidence="5">
    <location>
        <begin position="257"/>
        <end position="274"/>
    </location>
</feature>
<feature type="transmembrane region" description="Helical" evidence="5">
    <location>
        <begin position="45"/>
        <end position="65"/>
    </location>
</feature>
<keyword evidence="3 5" id="KW-1133">Transmembrane helix</keyword>
<dbReference type="InterPro" id="IPR051788">
    <property type="entry name" value="MFS_Transporter"/>
</dbReference>
<evidence type="ECO:0000256" key="2">
    <source>
        <dbReference type="ARBA" id="ARBA00022692"/>
    </source>
</evidence>
<dbReference type="GO" id="GO:0022857">
    <property type="term" value="F:transmembrane transporter activity"/>
    <property type="evidence" value="ECO:0007669"/>
    <property type="project" value="InterPro"/>
</dbReference>
<dbReference type="OrthoDB" id="151222at2"/>
<dbReference type="RefSeq" id="WP_083161673.1">
    <property type="nucleotide sequence ID" value="NZ_MVHF01000004.1"/>
</dbReference>
<dbReference type="Proteomes" id="UP000192448">
    <property type="component" value="Unassembled WGS sequence"/>
</dbReference>
<comment type="subcellular location">
    <subcellularLocation>
        <location evidence="1">Membrane</location>
        <topology evidence="1">Multi-pass membrane protein</topology>
    </subcellularLocation>
</comment>
<feature type="transmembrane region" description="Helical" evidence="5">
    <location>
        <begin position="170"/>
        <end position="189"/>
    </location>
</feature>
<accession>A0A1X0B746</accession>
<evidence type="ECO:0000256" key="5">
    <source>
        <dbReference type="SAM" id="Phobius"/>
    </source>
</evidence>
<dbReference type="AlphaFoldDB" id="A0A1X0B746"/>
<feature type="transmembrane region" description="Helical" evidence="5">
    <location>
        <begin position="314"/>
        <end position="331"/>
    </location>
</feature>
<keyword evidence="4 5" id="KW-0472">Membrane</keyword>